<dbReference type="PANTHER" id="PTHR43484">
    <property type="match status" value="1"/>
</dbReference>
<evidence type="ECO:0000256" key="4">
    <source>
        <dbReference type="ARBA" id="ARBA00022500"/>
    </source>
</evidence>
<dbReference type="GO" id="GO:0009425">
    <property type="term" value="C:bacterial-type flagellum basal body"/>
    <property type="evidence" value="ECO:0007669"/>
    <property type="project" value="InterPro"/>
</dbReference>
<comment type="subcellular location">
    <subcellularLocation>
        <location evidence="1">Cell membrane</location>
        <topology evidence="1">Peripheral membrane protein</topology>
        <orientation evidence="1">Cytoplasmic side</orientation>
    </subcellularLocation>
</comment>
<name>A0A174K725_9CLOT</name>
<dbReference type="GeneID" id="83012698"/>
<evidence type="ECO:0000256" key="2">
    <source>
        <dbReference type="ARBA" id="ARBA00009226"/>
    </source>
</evidence>
<dbReference type="PANTHER" id="PTHR43484:SF1">
    <property type="entry name" value="FLAGELLAR MOTOR SWITCH PROTEIN FLIN"/>
    <property type="match status" value="1"/>
</dbReference>
<dbReference type="SUPFAM" id="SSF101801">
    <property type="entry name" value="Surface presentation of antigens (SPOA)"/>
    <property type="match status" value="1"/>
</dbReference>
<keyword evidence="5" id="KW-0283">Flagellar rotation</keyword>
<dbReference type="GO" id="GO:0006935">
    <property type="term" value="P:chemotaxis"/>
    <property type="evidence" value="ECO:0007669"/>
    <property type="project" value="UniProtKB-KW"/>
</dbReference>
<dbReference type="InterPro" id="IPR051469">
    <property type="entry name" value="FliN/MopA/SpaO"/>
</dbReference>
<evidence type="ECO:0000256" key="6">
    <source>
        <dbReference type="ARBA" id="ARBA00023136"/>
    </source>
</evidence>
<dbReference type="Pfam" id="PF01052">
    <property type="entry name" value="FliMN_C"/>
    <property type="match status" value="1"/>
</dbReference>
<dbReference type="AlphaFoldDB" id="A0A174K725"/>
<organism evidence="8 9">
    <name type="scientific">Clostridium disporicum</name>
    <dbReference type="NCBI Taxonomy" id="84024"/>
    <lineage>
        <taxon>Bacteria</taxon>
        <taxon>Bacillati</taxon>
        <taxon>Bacillota</taxon>
        <taxon>Clostridia</taxon>
        <taxon>Eubacteriales</taxon>
        <taxon>Clostridiaceae</taxon>
        <taxon>Clostridium</taxon>
    </lineage>
</organism>
<dbReference type="InterPro" id="IPR001172">
    <property type="entry name" value="FliN_T3SS_HrcQb"/>
</dbReference>
<evidence type="ECO:0000256" key="1">
    <source>
        <dbReference type="ARBA" id="ARBA00004413"/>
    </source>
</evidence>
<evidence type="ECO:0000259" key="7">
    <source>
        <dbReference type="Pfam" id="PF01052"/>
    </source>
</evidence>
<evidence type="ECO:0000313" key="9">
    <source>
        <dbReference type="Proteomes" id="UP000095558"/>
    </source>
</evidence>
<dbReference type="Gene3D" id="2.30.330.10">
    <property type="entry name" value="SpoA-like"/>
    <property type="match status" value="1"/>
</dbReference>
<keyword evidence="8" id="KW-0966">Cell projection</keyword>
<keyword evidence="3" id="KW-1003">Cell membrane</keyword>
<dbReference type="InterPro" id="IPR012826">
    <property type="entry name" value="FliN"/>
</dbReference>
<dbReference type="GO" id="GO:0071973">
    <property type="term" value="P:bacterial-type flagellum-dependent cell motility"/>
    <property type="evidence" value="ECO:0007669"/>
    <property type="project" value="InterPro"/>
</dbReference>
<dbReference type="OrthoDB" id="9773459at2"/>
<keyword evidence="8" id="KW-0969">Cilium</keyword>
<keyword evidence="4" id="KW-0145">Chemotaxis</keyword>
<gene>
    <name evidence="8" type="primary">fliN_1</name>
    <name evidence="8" type="ORF">ERS852470_00792</name>
</gene>
<evidence type="ECO:0000256" key="5">
    <source>
        <dbReference type="ARBA" id="ARBA00022779"/>
    </source>
</evidence>
<dbReference type="GO" id="GO:0005886">
    <property type="term" value="C:plasma membrane"/>
    <property type="evidence" value="ECO:0007669"/>
    <property type="project" value="UniProtKB-SubCell"/>
</dbReference>
<dbReference type="GO" id="GO:0003774">
    <property type="term" value="F:cytoskeletal motor activity"/>
    <property type="evidence" value="ECO:0007669"/>
    <property type="project" value="InterPro"/>
</dbReference>
<dbReference type="EMBL" id="CYZV01000007">
    <property type="protein sequence ID" value="CUN82741.1"/>
    <property type="molecule type" value="Genomic_DNA"/>
</dbReference>
<accession>A0A174K725</accession>
<sequence length="87" mass="9649">MNEKISRILDIPIEITAVLGKTRMPLNEILELGKGSLVELDTLENQEVEILVNGKKIAYGQVVISQQNFGIKITSVLESEELVNSLK</sequence>
<keyword evidence="8" id="KW-0282">Flagellum</keyword>
<comment type="similarity">
    <text evidence="2">Belongs to the FliN/MopA/SpaO family.</text>
</comment>
<reference evidence="8 9" key="1">
    <citation type="submission" date="2015-09" db="EMBL/GenBank/DDBJ databases">
        <authorList>
            <consortium name="Pathogen Informatics"/>
        </authorList>
    </citation>
    <scope>NUCLEOTIDE SEQUENCE [LARGE SCALE GENOMIC DNA]</scope>
    <source>
        <strain evidence="8 9">2789STDY5834855</strain>
    </source>
</reference>
<keyword evidence="6" id="KW-0472">Membrane</keyword>
<dbReference type="InterPro" id="IPR036429">
    <property type="entry name" value="SpoA-like_sf"/>
</dbReference>
<dbReference type="Proteomes" id="UP000095558">
    <property type="component" value="Unassembled WGS sequence"/>
</dbReference>
<feature type="domain" description="Flagellar motor switch protein FliN-like C-terminal" evidence="7">
    <location>
        <begin position="7"/>
        <end position="77"/>
    </location>
</feature>
<dbReference type="NCBIfam" id="TIGR02480">
    <property type="entry name" value="fliN"/>
    <property type="match status" value="1"/>
</dbReference>
<proteinExistence type="inferred from homology"/>
<dbReference type="RefSeq" id="WP_042400531.1">
    <property type="nucleotide sequence ID" value="NZ_CYYT01000055.1"/>
</dbReference>
<dbReference type="PRINTS" id="PR00956">
    <property type="entry name" value="FLGMOTORFLIN"/>
</dbReference>
<dbReference type="InterPro" id="IPR001543">
    <property type="entry name" value="FliN-like_C"/>
</dbReference>
<protein>
    <submittedName>
        <fullName evidence="8">Flagellar motor switch protein</fullName>
    </submittedName>
</protein>
<evidence type="ECO:0000256" key="3">
    <source>
        <dbReference type="ARBA" id="ARBA00022475"/>
    </source>
</evidence>
<evidence type="ECO:0000313" key="8">
    <source>
        <dbReference type="EMBL" id="CUN82741.1"/>
    </source>
</evidence>